<dbReference type="EMBL" id="UYYB01021724">
    <property type="protein sequence ID" value="VDM71719.1"/>
    <property type="molecule type" value="Genomic_DNA"/>
</dbReference>
<feature type="domain" description="Glycoside hydrolase family 20 catalytic" evidence="6">
    <location>
        <begin position="1"/>
        <end position="143"/>
    </location>
</feature>
<comment type="similarity">
    <text evidence="2">Belongs to the glycosyl hydrolase 20 family.</text>
</comment>
<keyword evidence="4" id="KW-0378">Hydrolase</keyword>
<dbReference type="InterPro" id="IPR017853">
    <property type="entry name" value="GH"/>
</dbReference>
<dbReference type="GO" id="GO:0016020">
    <property type="term" value="C:membrane"/>
    <property type="evidence" value="ECO:0007669"/>
    <property type="project" value="TreeGrafter"/>
</dbReference>
<comment type="catalytic activity">
    <reaction evidence="1">
        <text>Hydrolysis of terminal non-reducing N-acetyl-D-hexosamine residues in N-acetyl-beta-D-hexosaminides.</text>
        <dbReference type="EC" id="3.2.1.52"/>
    </reaction>
</comment>
<dbReference type="Gene3D" id="3.20.20.80">
    <property type="entry name" value="Glycosidases"/>
    <property type="match status" value="1"/>
</dbReference>
<dbReference type="PANTHER" id="PTHR22600">
    <property type="entry name" value="BETA-HEXOSAMINIDASE"/>
    <property type="match status" value="1"/>
</dbReference>
<dbReference type="SUPFAM" id="SSF51445">
    <property type="entry name" value="(Trans)glycosidases"/>
    <property type="match status" value="1"/>
</dbReference>
<evidence type="ECO:0000256" key="4">
    <source>
        <dbReference type="ARBA" id="ARBA00022801"/>
    </source>
</evidence>
<dbReference type="GO" id="GO:0006689">
    <property type="term" value="P:ganglioside catabolic process"/>
    <property type="evidence" value="ECO:0007669"/>
    <property type="project" value="TreeGrafter"/>
</dbReference>
<feature type="active site" description="Proton donor" evidence="5">
    <location>
        <position position="130"/>
    </location>
</feature>
<keyword evidence="8" id="KW-1185">Reference proteome</keyword>
<dbReference type="OrthoDB" id="428480at2759"/>
<sequence>MAMNKMNVLHWHLVDSEAFPYVSTRFPNLSKVGAYSPKHQYSPSDVQEIINFARIRGIRVIPEFDLPGHTGAWQGQPGLLTECFDSAGKETHLPNLVDPSNNSTFEFLEEFLDEVVTTFPDEFLHLGGDEVEDFIEECWRVGEKSQNPEVYGRKVIR</sequence>
<dbReference type="AlphaFoldDB" id="A0A3P7IX42"/>
<gene>
    <name evidence="7" type="ORF">SVUK_LOCUS6717</name>
</gene>
<evidence type="ECO:0000259" key="6">
    <source>
        <dbReference type="Pfam" id="PF00728"/>
    </source>
</evidence>
<dbReference type="GO" id="GO:0005975">
    <property type="term" value="P:carbohydrate metabolic process"/>
    <property type="evidence" value="ECO:0007669"/>
    <property type="project" value="InterPro"/>
</dbReference>
<organism evidence="7 8">
    <name type="scientific">Strongylus vulgaris</name>
    <name type="common">Blood worm</name>
    <dbReference type="NCBI Taxonomy" id="40348"/>
    <lineage>
        <taxon>Eukaryota</taxon>
        <taxon>Metazoa</taxon>
        <taxon>Ecdysozoa</taxon>
        <taxon>Nematoda</taxon>
        <taxon>Chromadorea</taxon>
        <taxon>Rhabditida</taxon>
        <taxon>Rhabditina</taxon>
        <taxon>Rhabditomorpha</taxon>
        <taxon>Strongyloidea</taxon>
        <taxon>Strongylidae</taxon>
        <taxon>Strongylus</taxon>
    </lineage>
</organism>
<evidence type="ECO:0000256" key="3">
    <source>
        <dbReference type="ARBA" id="ARBA00012663"/>
    </source>
</evidence>
<reference evidence="7 8" key="1">
    <citation type="submission" date="2018-11" db="EMBL/GenBank/DDBJ databases">
        <authorList>
            <consortium name="Pathogen Informatics"/>
        </authorList>
    </citation>
    <scope>NUCLEOTIDE SEQUENCE [LARGE SCALE GENOMIC DNA]</scope>
</reference>
<evidence type="ECO:0000313" key="7">
    <source>
        <dbReference type="EMBL" id="VDM71719.1"/>
    </source>
</evidence>
<dbReference type="Pfam" id="PF00728">
    <property type="entry name" value="Glyco_hydro_20"/>
    <property type="match status" value="1"/>
</dbReference>
<proteinExistence type="inferred from homology"/>
<protein>
    <recommendedName>
        <fullName evidence="3">beta-N-acetylhexosaminidase</fullName>
        <ecNumber evidence="3">3.2.1.52</ecNumber>
    </recommendedName>
</protein>
<name>A0A3P7IX42_STRVU</name>
<dbReference type="InterPro" id="IPR025705">
    <property type="entry name" value="Beta_hexosaminidase_sua/sub"/>
</dbReference>
<evidence type="ECO:0000256" key="5">
    <source>
        <dbReference type="PIRSR" id="PIRSR625705-1"/>
    </source>
</evidence>
<evidence type="ECO:0000256" key="1">
    <source>
        <dbReference type="ARBA" id="ARBA00001231"/>
    </source>
</evidence>
<dbReference type="Proteomes" id="UP000270094">
    <property type="component" value="Unassembled WGS sequence"/>
</dbReference>
<dbReference type="GO" id="GO:0030203">
    <property type="term" value="P:glycosaminoglycan metabolic process"/>
    <property type="evidence" value="ECO:0007669"/>
    <property type="project" value="TreeGrafter"/>
</dbReference>
<accession>A0A3P7IX42</accession>
<evidence type="ECO:0000256" key="2">
    <source>
        <dbReference type="ARBA" id="ARBA00006285"/>
    </source>
</evidence>
<dbReference type="PRINTS" id="PR00738">
    <property type="entry name" value="GLHYDRLASE20"/>
</dbReference>
<dbReference type="InterPro" id="IPR015883">
    <property type="entry name" value="Glyco_hydro_20_cat"/>
</dbReference>
<dbReference type="GO" id="GO:0005764">
    <property type="term" value="C:lysosome"/>
    <property type="evidence" value="ECO:0007669"/>
    <property type="project" value="TreeGrafter"/>
</dbReference>
<dbReference type="PANTHER" id="PTHR22600:SF21">
    <property type="entry name" value="BETA-HEXOSAMINIDASE A"/>
    <property type="match status" value="1"/>
</dbReference>
<evidence type="ECO:0000313" key="8">
    <source>
        <dbReference type="Proteomes" id="UP000270094"/>
    </source>
</evidence>
<dbReference type="EC" id="3.2.1.52" evidence="3"/>
<dbReference type="GO" id="GO:0004563">
    <property type="term" value="F:beta-N-acetylhexosaminidase activity"/>
    <property type="evidence" value="ECO:0007669"/>
    <property type="project" value="UniProtKB-EC"/>
</dbReference>